<dbReference type="Pfam" id="PF08031">
    <property type="entry name" value="BBE"/>
    <property type="match status" value="1"/>
</dbReference>
<dbReference type="GO" id="GO:0006890">
    <property type="term" value="P:retrograde vesicle-mediated transport, Golgi to endoplasmic reticulum"/>
    <property type="evidence" value="ECO:0007669"/>
    <property type="project" value="TreeGrafter"/>
</dbReference>
<dbReference type="InterPro" id="IPR016166">
    <property type="entry name" value="FAD-bd_PCMH"/>
</dbReference>
<accession>A0A8H2W936</accession>
<evidence type="ECO:0000313" key="9">
    <source>
        <dbReference type="EMBL" id="CAE6352537.1"/>
    </source>
</evidence>
<evidence type="ECO:0000256" key="5">
    <source>
        <dbReference type="ARBA" id="ARBA00023136"/>
    </source>
</evidence>
<dbReference type="Proteomes" id="UP000663846">
    <property type="component" value="Unassembled WGS sequence"/>
</dbReference>
<dbReference type="PANTHER" id="PTHR10984:SF81">
    <property type="entry name" value="ER-DERIVED VESICLES PROTEIN ERV41"/>
    <property type="match status" value="1"/>
</dbReference>
<name>A0A8H2W936_9AGAM</name>
<dbReference type="InterPro" id="IPR036318">
    <property type="entry name" value="FAD-bd_PCMH-like_sf"/>
</dbReference>
<proteinExistence type="inferred from homology"/>
<keyword evidence="7" id="KW-0732">Signal</keyword>
<evidence type="ECO:0000313" key="10">
    <source>
        <dbReference type="Proteomes" id="UP000663846"/>
    </source>
</evidence>
<comment type="caution">
    <text evidence="9">The sequence shown here is derived from an EMBL/GenBank/DDBJ whole genome shotgun (WGS) entry which is preliminary data.</text>
</comment>
<dbReference type="GO" id="GO:0000139">
    <property type="term" value="C:Golgi membrane"/>
    <property type="evidence" value="ECO:0007669"/>
    <property type="project" value="TreeGrafter"/>
</dbReference>
<organism evidence="9 10">
    <name type="scientific">Rhizoctonia solani</name>
    <dbReference type="NCBI Taxonomy" id="456999"/>
    <lineage>
        <taxon>Eukaryota</taxon>
        <taxon>Fungi</taxon>
        <taxon>Dikarya</taxon>
        <taxon>Basidiomycota</taxon>
        <taxon>Agaricomycotina</taxon>
        <taxon>Agaricomycetes</taxon>
        <taxon>Cantharellales</taxon>
        <taxon>Ceratobasidiaceae</taxon>
        <taxon>Rhizoctonia</taxon>
    </lineage>
</organism>
<protein>
    <recommendedName>
        <fullName evidence="8">FAD-binding PCMH-type domain-containing protein</fullName>
    </recommendedName>
</protein>
<feature type="signal peptide" evidence="7">
    <location>
        <begin position="1"/>
        <end position="18"/>
    </location>
</feature>
<sequence length="1088" mass="117793">MRLAHITNLLFLGLSVQGARRCTSSDPCWPSSSVWSSFNSSIDGRLVAPRPPAWPCHEPHYDEAACTEAQQNWADSFWRSNQTGAMQALVWDSPECRIDTPRNVTCPQGLVPTYAVAAENADDVSKAVKFAQKHNLKLVVKNTGHDYLGRSSGPGAFSIWTHKLSGTNFTNSFVAEGCSGHGVPAVTIGAANQWLDVYKAADEHNVTVVGGAARSVGAAGGWLQGGGHSPLGVKYGMGVDNVLQFEVVTADGKVQVANECKNEDLFWAMRGGGGGTWGVTLKVTYKTHPPIGMAALGFQMNATDLQSANDLAGVLIKSIPSIADAGVRGYMIWYPPFSCFGIIFQPGGSDIQAVNNTLQPAWEWAANHPGTQTTSFGTVHPTFYSYMSTYVGDIAIATNIWMGTRLVPRKALENKSDQLSRFSLMSDTPLIGSSALIVGGGAVNDADPDSTGLNPAWRKDAIVSWTVSGAWPNSVPEEVIKQVKANVTRLVQELGEVVDLDHASYFNEADPAEPQWKRAFFGPHYSRLLKIKQKVDPNGLFACNRCLDFEVNSPTMSNAIMDTMEPPTGVRQFDAFPKVRPNYKARTTGGGLMTVLVAVISFILVLNDLGDYLWGWREYEFTVDNNLATVMYVNVDLAVNMPCHFLSVDLRDAAGDRLFLTDEHGGFRRDGTLFDVGQAHALQDSKVSASPQEVVSASKRSQRGLFSSFKKPKDPTFRPTYNHIPDASACRIFGTVAVKKVTANLHITTLGHGYRSAEHTDHTLMNLTHVISEFSFGPFIPDLSQPLDYSFEVTHEHFTAFQYFITVVPTTYQVPGQDPLHTNQYSVTHYTRNIEHGRGTPGIFFKFDIDPLAISISQKTTTFREFLVRVIGVVGGVWVCAGWTVKVGSKAAKAVTGEEDEGIAEVQKSSRKSRWAGGEIRRVNMSGHDSPATPIYPGSPMFGSIPGSPMPMTPGSRPPPSRAGTGFNAPPPSASYSMHRFPSSPLPGQSPAGFPRSPAPPTPHRQDSFPLSARQDSFPLPHSARQDSFPSPGLAPPPQRPRPESFHGGSSPLGNGSPLSPNGGPPRGRATSWLNPPSGGVDENKKLA</sequence>
<gene>
    <name evidence="9" type="ORF">RDB_LOCUS12205</name>
</gene>
<keyword evidence="4" id="KW-1133">Transmembrane helix</keyword>
<feature type="chain" id="PRO_5034669394" description="FAD-binding PCMH-type domain-containing protein" evidence="7">
    <location>
        <begin position="19"/>
        <end position="1088"/>
    </location>
</feature>
<keyword evidence="5" id="KW-0472">Membrane</keyword>
<feature type="domain" description="FAD-binding PCMH-type" evidence="8">
    <location>
        <begin position="108"/>
        <end position="290"/>
    </location>
</feature>
<evidence type="ECO:0000259" key="8">
    <source>
        <dbReference type="PROSITE" id="PS51387"/>
    </source>
</evidence>
<evidence type="ECO:0000256" key="6">
    <source>
        <dbReference type="SAM" id="MobiDB-lite"/>
    </source>
</evidence>
<evidence type="ECO:0000256" key="7">
    <source>
        <dbReference type="SAM" id="SignalP"/>
    </source>
</evidence>
<feature type="region of interest" description="Disordered" evidence="6">
    <location>
        <begin position="905"/>
        <end position="1088"/>
    </location>
</feature>
<dbReference type="InterPro" id="IPR039542">
    <property type="entry name" value="Erv_N"/>
</dbReference>
<evidence type="ECO:0000256" key="2">
    <source>
        <dbReference type="ARBA" id="ARBA00005466"/>
    </source>
</evidence>
<keyword evidence="3" id="KW-0812">Transmembrane</keyword>
<feature type="compositionally biased region" description="Low complexity" evidence="6">
    <location>
        <begin position="1048"/>
        <end position="1062"/>
    </location>
</feature>
<reference evidence="9" key="1">
    <citation type="submission" date="2021-01" db="EMBL/GenBank/DDBJ databases">
        <authorList>
            <person name="Kaushik A."/>
        </authorList>
    </citation>
    <scope>NUCLEOTIDE SEQUENCE</scope>
    <source>
        <strain evidence="9">AG1-1C</strain>
    </source>
</reference>
<dbReference type="InterPro" id="IPR012951">
    <property type="entry name" value="BBE"/>
</dbReference>
<dbReference type="Pfam" id="PF07970">
    <property type="entry name" value="COPIIcoated_ERV"/>
    <property type="match status" value="1"/>
</dbReference>
<dbReference type="Pfam" id="PF13850">
    <property type="entry name" value="ERGIC_N"/>
    <property type="match status" value="1"/>
</dbReference>
<dbReference type="GO" id="GO:0030134">
    <property type="term" value="C:COPII-coated ER to Golgi transport vesicle"/>
    <property type="evidence" value="ECO:0007669"/>
    <property type="project" value="TreeGrafter"/>
</dbReference>
<comment type="similarity">
    <text evidence="2">Belongs to the oxygen-dependent FAD-linked oxidoreductase family.</text>
</comment>
<dbReference type="GO" id="GO:0016491">
    <property type="term" value="F:oxidoreductase activity"/>
    <property type="evidence" value="ECO:0007669"/>
    <property type="project" value="InterPro"/>
</dbReference>
<dbReference type="Pfam" id="PF01565">
    <property type="entry name" value="FAD_binding_4"/>
    <property type="match status" value="1"/>
</dbReference>
<dbReference type="InterPro" id="IPR012936">
    <property type="entry name" value="Erv_C"/>
</dbReference>
<dbReference type="Gene3D" id="3.30.465.10">
    <property type="match status" value="2"/>
</dbReference>
<dbReference type="InterPro" id="IPR006094">
    <property type="entry name" value="Oxid_FAD_bind_N"/>
</dbReference>
<feature type="compositionally biased region" description="Pro residues" evidence="6">
    <location>
        <begin position="948"/>
        <end position="961"/>
    </location>
</feature>
<comment type="subcellular location">
    <subcellularLocation>
        <location evidence="1">Membrane</location>
    </subcellularLocation>
</comment>
<dbReference type="SUPFAM" id="SSF56176">
    <property type="entry name" value="FAD-binding/transporter-associated domain-like"/>
    <property type="match status" value="1"/>
</dbReference>
<dbReference type="PROSITE" id="PS51387">
    <property type="entry name" value="FAD_PCMH"/>
    <property type="match status" value="1"/>
</dbReference>
<dbReference type="InterPro" id="IPR016169">
    <property type="entry name" value="FAD-bd_PCMH_sub2"/>
</dbReference>
<dbReference type="PANTHER" id="PTHR10984">
    <property type="entry name" value="ENDOPLASMIC RETICULUM-GOLGI INTERMEDIATE COMPARTMENT PROTEIN"/>
    <property type="match status" value="1"/>
</dbReference>
<dbReference type="GO" id="GO:0071949">
    <property type="term" value="F:FAD binding"/>
    <property type="evidence" value="ECO:0007669"/>
    <property type="project" value="InterPro"/>
</dbReference>
<dbReference type="AlphaFoldDB" id="A0A8H2W936"/>
<evidence type="ECO:0000256" key="4">
    <source>
        <dbReference type="ARBA" id="ARBA00022989"/>
    </source>
</evidence>
<dbReference type="InterPro" id="IPR045888">
    <property type="entry name" value="Erv"/>
</dbReference>
<dbReference type="GO" id="GO:0006888">
    <property type="term" value="P:endoplasmic reticulum to Golgi vesicle-mediated transport"/>
    <property type="evidence" value="ECO:0007669"/>
    <property type="project" value="TreeGrafter"/>
</dbReference>
<evidence type="ECO:0000256" key="1">
    <source>
        <dbReference type="ARBA" id="ARBA00004370"/>
    </source>
</evidence>
<evidence type="ECO:0000256" key="3">
    <source>
        <dbReference type="ARBA" id="ARBA00022692"/>
    </source>
</evidence>
<dbReference type="GO" id="GO:0005789">
    <property type="term" value="C:endoplasmic reticulum membrane"/>
    <property type="evidence" value="ECO:0007669"/>
    <property type="project" value="TreeGrafter"/>
</dbReference>
<dbReference type="EMBL" id="CAJMWS010000061">
    <property type="protein sequence ID" value="CAE6352537.1"/>
    <property type="molecule type" value="Genomic_DNA"/>
</dbReference>